<sequence length="503" mass="56677">MQELINAVAALFPNAEHRHCSRHRYANFRKKHKGKELQALFWRCVKALNEAEFNAALAELGKLKPAARDDIVNVDPKHWSRAFFKAEIKSSVVNNNMCEVFNALLVDARHKAIISMNQEMRAMCAARTVVRREFGSAKFVGEFGPKIWTKIVRNREGSKKCKVLWPGGGGFEVEDYMNSKNKVNSGRNTYIIGYKLSRFRASYAYEVPVVEGMNQWTPTRMPAIQPPAQRKMPGKPKKKRNPEEWEGKKKNGKTRKTNDLPEMLPKRSQFQIVPQMENEPSVEQPPPVEDNQPPHGEDNLPRIAEEELVNMTQKDPLKKAEKRARKNTRTPTQQEDSPSAPPSETHSQSTKTQKVKHAYPKGKGKQQFEGFGTYVNPNTGFSKLNPGHRSERILSFGYAQKRATGVGDRGIPVVTRTLAPTAPAPTAPAPIAPIVPAPMAPPSITATTPSRNSRRTRQFVTATNLQAQLWEKGRQKEGQKEKEALGRWAELLTKIHTDKQSNV</sequence>
<evidence type="ECO:0000313" key="2">
    <source>
        <dbReference type="EMBL" id="GKV36592.1"/>
    </source>
</evidence>
<feature type="compositionally biased region" description="Pro residues" evidence="1">
    <location>
        <begin position="422"/>
        <end position="441"/>
    </location>
</feature>
<dbReference type="PANTHER" id="PTHR31973">
    <property type="entry name" value="POLYPROTEIN, PUTATIVE-RELATED"/>
    <property type="match status" value="1"/>
</dbReference>
<dbReference type="AlphaFoldDB" id="A0AAV5LIR3"/>
<evidence type="ECO:0000256" key="1">
    <source>
        <dbReference type="SAM" id="MobiDB-lite"/>
    </source>
</evidence>
<comment type="caution">
    <text evidence="2">The sequence shown here is derived from an EMBL/GenBank/DDBJ whole genome shotgun (WGS) entry which is preliminary data.</text>
</comment>
<feature type="region of interest" description="Disordered" evidence="1">
    <location>
        <begin position="420"/>
        <end position="456"/>
    </location>
</feature>
<feature type="compositionally biased region" description="Basic and acidic residues" evidence="1">
    <location>
        <begin position="295"/>
        <end position="305"/>
    </location>
</feature>
<accession>A0AAV5LIR3</accession>
<protein>
    <recommendedName>
        <fullName evidence="4">Transposase</fullName>
    </recommendedName>
</protein>
<dbReference type="PANTHER" id="PTHR31973:SF187">
    <property type="entry name" value="MUTATOR TRANSPOSASE MUDRA PROTEIN"/>
    <property type="match status" value="1"/>
</dbReference>
<gene>
    <name evidence="2" type="ORF">SLEP1_g44704</name>
</gene>
<keyword evidence="3" id="KW-1185">Reference proteome</keyword>
<reference evidence="2 3" key="1">
    <citation type="journal article" date="2021" name="Commun. Biol.">
        <title>The genome of Shorea leprosula (Dipterocarpaceae) highlights the ecological relevance of drought in aseasonal tropical rainforests.</title>
        <authorList>
            <person name="Ng K.K.S."/>
            <person name="Kobayashi M.J."/>
            <person name="Fawcett J.A."/>
            <person name="Hatakeyama M."/>
            <person name="Paape T."/>
            <person name="Ng C.H."/>
            <person name="Ang C.C."/>
            <person name="Tnah L.H."/>
            <person name="Lee C.T."/>
            <person name="Nishiyama T."/>
            <person name="Sese J."/>
            <person name="O'Brien M.J."/>
            <person name="Copetti D."/>
            <person name="Mohd Noor M.I."/>
            <person name="Ong R.C."/>
            <person name="Putra M."/>
            <person name="Sireger I.Z."/>
            <person name="Indrioko S."/>
            <person name="Kosugi Y."/>
            <person name="Izuno A."/>
            <person name="Isagi Y."/>
            <person name="Lee S.L."/>
            <person name="Shimizu K.K."/>
        </authorList>
    </citation>
    <scope>NUCLEOTIDE SEQUENCE [LARGE SCALE GENOMIC DNA]</scope>
    <source>
        <strain evidence="2">214</strain>
    </source>
</reference>
<proteinExistence type="predicted"/>
<feature type="compositionally biased region" description="Polar residues" evidence="1">
    <location>
        <begin position="329"/>
        <end position="352"/>
    </location>
</feature>
<dbReference type="EMBL" id="BPVZ01000117">
    <property type="protein sequence ID" value="GKV36592.1"/>
    <property type="molecule type" value="Genomic_DNA"/>
</dbReference>
<evidence type="ECO:0008006" key="4">
    <source>
        <dbReference type="Google" id="ProtNLM"/>
    </source>
</evidence>
<name>A0AAV5LIR3_9ROSI</name>
<feature type="compositionally biased region" description="Basic residues" evidence="1">
    <location>
        <begin position="353"/>
        <end position="364"/>
    </location>
</feature>
<organism evidence="2 3">
    <name type="scientific">Rubroshorea leprosula</name>
    <dbReference type="NCBI Taxonomy" id="152421"/>
    <lineage>
        <taxon>Eukaryota</taxon>
        <taxon>Viridiplantae</taxon>
        <taxon>Streptophyta</taxon>
        <taxon>Embryophyta</taxon>
        <taxon>Tracheophyta</taxon>
        <taxon>Spermatophyta</taxon>
        <taxon>Magnoliopsida</taxon>
        <taxon>eudicotyledons</taxon>
        <taxon>Gunneridae</taxon>
        <taxon>Pentapetalae</taxon>
        <taxon>rosids</taxon>
        <taxon>malvids</taxon>
        <taxon>Malvales</taxon>
        <taxon>Dipterocarpaceae</taxon>
        <taxon>Rubroshorea</taxon>
    </lineage>
</organism>
<dbReference type="Proteomes" id="UP001054252">
    <property type="component" value="Unassembled WGS sequence"/>
</dbReference>
<feature type="region of interest" description="Disordered" evidence="1">
    <location>
        <begin position="218"/>
        <end position="371"/>
    </location>
</feature>
<evidence type="ECO:0000313" key="3">
    <source>
        <dbReference type="Proteomes" id="UP001054252"/>
    </source>
</evidence>